<dbReference type="EMBL" id="CYHG01000007">
    <property type="protein sequence ID" value="CUB04618.1"/>
    <property type="molecule type" value="Genomic_DNA"/>
</dbReference>
<dbReference type="AlphaFoldDB" id="A0A0K6INE5"/>
<dbReference type="Proteomes" id="UP000182769">
    <property type="component" value="Unassembled WGS sequence"/>
</dbReference>
<gene>
    <name evidence="1" type="ORF">Ga0061065_107192</name>
</gene>
<dbReference type="RefSeq" id="WP_055463557.1">
    <property type="nucleotide sequence ID" value="NZ_CYHG01000007.1"/>
</dbReference>
<organism evidence="1 2">
    <name type="scientific">Marinomonas fungiae</name>
    <dbReference type="NCBI Taxonomy" id="1137284"/>
    <lineage>
        <taxon>Bacteria</taxon>
        <taxon>Pseudomonadati</taxon>
        <taxon>Pseudomonadota</taxon>
        <taxon>Gammaproteobacteria</taxon>
        <taxon>Oceanospirillales</taxon>
        <taxon>Oceanospirillaceae</taxon>
        <taxon>Marinomonas</taxon>
    </lineage>
</organism>
<evidence type="ECO:0000313" key="2">
    <source>
        <dbReference type="Proteomes" id="UP000182769"/>
    </source>
</evidence>
<sequence length="290" mass="33370">MSFFSRPYLLIWRDNAWLALSKHQYFQQQQTADRSQSALPESSLDEALHQLASLLRQRKRKPTAVLLPDAWVELSESAFDAELPQPLHFLAAQTQAGQMFVRESSVQMISYMAKRTPSTVMHVATLPKTYFDAFAQLGISRLYSEGLVLRNNLSSWRSLSYLMRPFASYEEDYLERQTERRHRNTLAILIALVALSSSWFAMDLVKHTPEPVADFQWPWPSNDKSRMDVISSLTYLRTLPATLRLDDVRISLEHIHLSVTGNAEDLQLWQANWPKQLPPLQIMLNGQGPI</sequence>
<name>A0A0K6INE5_9GAMM</name>
<proteinExistence type="predicted"/>
<accession>A0A0K6INE5</accession>
<reference evidence="2" key="1">
    <citation type="submission" date="2015-08" db="EMBL/GenBank/DDBJ databases">
        <authorList>
            <person name="Varghese N."/>
        </authorList>
    </citation>
    <scope>NUCLEOTIDE SEQUENCE [LARGE SCALE GENOMIC DNA]</scope>
    <source>
        <strain evidence="2">JCM 18476</strain>
    </source>
</reference>
<keyword evidence="2" id="KW-1185">Reference proteome</keyword>
<evidence type="ECO:0000313" key="1">
    <source>
        <dbReference type="EMBL" id="CUB04618.1"/>
    </source>
</evidence>
<protein>
    <submittedName>
        <fullName evidence="1">Uncharacterized protein</fullName>
    </submittedName>
</protein>
<dbReference type="STRING" id="1137284.GCA_001418205_02488"/>
<dbReference type="OrthoDB" id="6107694at2"/>